<proteinExistence type="predicted"/>
<dbReference type="RefSeq" id="WP_232009783.1">
    <property type="nucleotide sequence ID" value="NZ_LR134350.1"/>
</dbReference>
<dbReference type="InterPro" id="IPR047681">
    <property type="entry name" value="PPA1309-like"/>
</dbReference>
<dbReference type="NCBIfam" id="NF040618">
    <property type="entry name" value="PPA1309_fam"/>
    <property type="match status" value="1"/>
</dbReference>
<reference evidence="2 3" key="1">
    <citation type="submission" date="2018-12" db="EMBL/GenBank/DDBJ databases">
        <authorList>
            <consortium name="Pathogen Informatics"/>
        </authorList>
    </citation>
    <scope>NUCLEOTIDE SEQUENCE [LARGE SCALE GENOMIC DNA]</scope>
    <source>
        <strain evidence="2 3">NCTC11636</strain>
    </source>
</reference>
<sequence length="203" mass="21295">MTDPSTRDDFQVPPEADPAGSRTASGAGAPALARAVVEIESHVARSGWDAPVRVFALVRTADALRADPGLERSLTPEALAEARADPHALTAVEQEDLPAACDLEDLLGQLAWPETVDGVALSAEQIVVPADAQEAPGTSDPHEHLARLAGHPDRQDMRLVVGVLRSGESWCAVRSRRLDTAASVVTGADLVPGLIEALRATLI</sequence>
<dbReference type="KEGG" id="ahw:NCTC11636_02557"/>
<evidence type="ECO:0000256" key="1">
    <source>
        <dbReference type="SAM" id="MobiDB-lite"/>
    </source>
</evidence>
<feature type="region of interest" description="Disordered" evidence="1">
    <location>
        <begin position="1"/>
        <end position="27"/>
    </location>
</feature>
<gene>
    <name evidence="2" type="ORF">NCTC11636_02557</name>
</gene>
<evidence type="ECO:0000313" key="3">
    <source>
        <dbReference type="Proteomes" id="UP000266895"/>
    </source>
</evidence>
<dbReference type="AlphaFoldDB" id="A0A448HK39"/>
<keyword evidence="3" id="KW-1185">Reference proteome</keyword>
<name>A0A448HK39_9ACTO</name>
<evidence type="ECO:0000313" key="2">
    <source>
        <dbReference type="EMBL" id="VEG30082.1"/>
    </source>
</evidence>
<organism evidence="2 3">
    <name type="scientific">Actinomyces howellii</name>
    <dbReference type="NCBI Taxonomy" id="52771"/>
    <lineage>
        <taxon>Bacteria</taxon>
        <taxon>Bacillati</taxon>
        <taxon>Actinomycetota</taxon>
        <taxon>Actinomycetes</taxon>
        <taxon>Actinomycetales</taxon>
        <taxon>Actinomycetaceae</taxon>
        <taxon>Actinomyces</taxon>
    </lineage>
</organism>
<protein>
    <submittedName>
        <fullName evidence="2">Uncharacterized protein</fullName>
    </submittedName>
</protein>
<dbReference type="Proteomes" id="UP000266895">
    <property type="component" value="Chromosome"/>
</dbReference>
<feature type="compositionally biased region" description="Basic and acidic residues" evidence="1">
    <location>
        <begin position="1"/>
        <end position="10"/>
    </location>
</feature>
<accession>A0A448HK39</accession>
<dbReference type="EMBL" id="LR134350">
    <property type="protein sequence ID" value="VEG30082.1"/>
    <property type="molecule type" value="Genomic_DNA"/>
</dbReference>